<evidence type="ECO:0000256" key="2">
    <source>
        <dbReference type="ARBA" id="ARBA00022695"/>
    </source>
</evidence>
<keyword evidence="7" id="KW-0694">RNA-binding</keyword>
<dbReference type="InterPro" id="IPR043128">
    <property type="entry name" value="Rev_trsase/Diguanyl_cyclase"/>
</dbReference>
<keyword evidence="4" id="KW-0255">Endonuclease</keyword>
<dbReference type="EMBL" id="JAWDGP010003045">
    <property type="protein sequence ID" value="KAK3777987.1"/>
    <property type="molecule type" value="Genomic_DNA"/>
</dbReference>
<feature type="region of interest" description="Disordered" evidence="10">
    <location>
        <begin position="1293"/>
        <end position="1312"/>
    </location>
</feature>
<dbReference type="CDD" id="cd09274">
    <property type="entry name" value="RNase_HI_RT_Ty3"/>
    <property type="match status" value="1"/>
</dbReference>
<evidence type="ECO:0000256" key="5">
    <source>
        <dbReference type="ARBA" id="ARBA00022801"/>
    </source>
</evidence>
<evidence type="ECO:0000256" key="8">
    <source>
        <dbReference type="ARBA" id="ARBA00022908"/>
    </source>
</evidence>
<dbReference type="GO" id="GO:0015074">
    <property type="term" value="P:DNA integration"/>
    <property type="evidence" value="ECO:0007669"/>
    <property type="project" value="UniProtKB-KW"/>
</dbReference>
<dbReference type="InterPro" id="IPR043502">
    <property type="entry name" value="DNA/RNA_pol_sf"/>
</dbReference>
<dbReference type="Pfam" id="PF17921">
    <property type="entry name" value="Integrase_H2C2"/>
    <property type="match status" value="1"/>
</dbReference>
<dbReference type="GO" id="GO:0004190">
    <property type="term" value="F:aspartic-type endopeptidase activity"/>
    <property type="evidence" value="ECO:0007669"/>
    <property type="project" value="InterPro"/>
</dbReference>
<evidence type="ECO:0000256" key="4">
    <source>
        <dbReference type="ARBA" id="ARBA00022759"/>
    </source>
</evidence>
<keyword evidence="8" id="KW-0229">DNA integration</keyword>
<dbReference type="SUPFAM" id="SSF50630">
    <property type="entry name" value="Acid proteases"/>
    <property type="match status" value="1"/>
</dbReference>
<keyword evidence="5" id="KW-0378">Hydrolase</keyword>
<dbReference type="Gene3D" id="3.10.10.10">
    <property type="entry name" value="HIV Type 1 Reverse Transcriptase, subunit A, domain 1"/>
    <property type="match status" value="1"/>
</dbReference>
<dbReference type="Gene3D" id="1.10.340.70">
    <property type="match status" value="1"/>
</dbReference>
<dbReference type="Pfam" id="PF00078">
    <property type="entry name" value="RVT_1"/>
    <property type="match status" value="1"/>
</dbReference>
<dbReference type="Pfam" id="PF13975">
    <property type="entry name" value="gag-asp_proteas"/>
    <property type="match status" value="1"/>
</dbReference>
<organism evidence="14 15">
    <name type="scientific">Elysia crispata</name>
    <name type="common">lettuce slug</name>
    <dbReference type="NCBI Taxonomy" id="231223"/>
    <lineage>
        <taxon>Eukaryota</taxon>
        <taxon>Metazoa</taxon>
        <taxon>Spiralia</taxon>
        <taxon>Lophotrochozoa</taxon>
        <taxon>Mollusca</taxon>
        <taxon>Gastropoda</taxon>
        <taxon>Heterobranchia</taxon>
        <taxon>Euthyneura</taxon>
        <taxon>Panpulmonata</taxon>
        <taxon>Sacoglossa</taxon>
        <taxon>Placobranchoidea</taxon>
        <taxon>Plakobranchidae</taxon>
        <taxon>Elysia</taxon>
    </lineage>
</organism>
<feature type="region of interest" description="Disordered" evidence="10">
    <location>
        <begin position="1391"/>
        <end position="1416"/>
    </location>
</feature>
<dbReference type="Gene3D" id="2.40.70.10">
    <property type="entry name" value="Acid Proteases"/>
    <property type="match status" value="1"/>
</dbReference>
<dbReference type="PANTHER" id="PTHR37984:SF15">
    <property type="entry name" value="INTEGRASE CATALYTIC DOMAIN-CONTAINING PROTEIN"/>
    <property type="match status" value="1"/>
</dbReference>
<keyword evidence="15" id="KW-1185">Reference proteome</keyword>
<gene>
    <name evidence="14" type="ORF">RRG08_038783</name>
</gene>
<dbReference type="InterPro" id="IPR041577">
    <property type="entry name" value="RT_RNaseH_2"/>
</dbReference>
<feature type="compositionally biased region" description="Pro residues" evidence="10">
    <location>
        <begin position="1297"/>
        <end position="1308"/>
    </location>
</feature>
<dbReference type="InterPro" id="IPR012337">
    <property type="entry name" value="RNaseH-like_sf"/>
</dbReference>
<dbReference type="CDD" id="cd00303">
    <property type="entry name" value="retropepsin_like"/>
    <property type="match status" value="1"/>
</dbReference>
<evidence type="ECO:0000256" key="9">
    <source>
        <dbReference type="ARBA" id="ARBA00022918"/>
    </source>
</evidence>
<evidence type="ECO:0000313" key="15">
    <source>
        <dbReference type="Proteomes" id="UP001283361"/>
    </source>
</evidence>
<evidence type="ECO:0000256" key="3">
    <source>
        <dbReference type="ARBA" id="ARBA00022722"/>
    </source>
</evidence>
<dbReference type="CDD" id="cd01647">
    <property type="entry name" value="RT_LTR"/>
    <property type="match status" value="1"/>
</dbReference>
<dbReference type="GO" id="GO:0004519">
    <property type="term" value="F:endonuclease activity"/>
    <property type="evidence" value="ECO:0007669"/>
    <property type="project" value="UniProtKB-KW"/>
</dbReference>
<evidence type="ECO:0008006" key="16">
    <source>
        <dbReference type="Google" id="ProtNLM"/>
    </source>
</evidence>
<comment type="caution">
    <text evidence="14">The sequence shown here is derived from an EMBL/GenBank/DDBJ whole genome shotgun (WGS) entry which is preliminary data.</text>
</comment>
<dbReference type="FunFam" id="3.10.20.370:FF:000001">
    <property type="entry name" value="Retrovirus-related Pol polyprotein from transposon 17.6-like protein"/>
    <property type="match status" value="1"/>
</dbReference>
<dbReference type="Pfam" id="PF00665">
    <property type="entry name" value="rve"/>
    <property type="match status" value="1"/>
</dbReference>
<dbReference type="SUPFAM" id="SSF56672">
    <property type="entry name" value="DNA/RNA polymerases"/>
    <property type="match status" value="1"/>
</dbReference>
<evidence type="ECO:0000256" key="1">
    <source>
        <dbReference type="ARBA" id="ARBA00022679"/>
    </source>
</evidence>
<dbReference type="PANTHER" id="PTHR37984">
    <property type="entry name" value="PROTEIN CBG26694"/>
    <property type="match status" value="1"/>
</dbReference>
<dbReference type="GO" id="GO:0003723">
    <property type="term" value="F:RNA binding"/>
    <property type="evidence" value="ECO:0007669"/>
    <property type="project" value="UniProtKB-KW"/>
</dbReference>
<keyword evidence="1" id="KW-0808">Transferase</keyword>
<dbReference type="FunFam" id="1.10.340.70:FF:000001">
    <property type="entry name" value="Retrovirus-related Pol polyprotein from transposon gypsy-like Protein"/>
    <property type="match status" value="1"/>
</dbReference>
<proteinExistence type="predicted"/>
<evidence type="ECO:0000256" key="10">
    <source>
        <dbReference type="SAM" id="MobiDB-lite"/>
    </source>
</evidence>
<evidence type="ECO:0000259" key="12">
    <source>
        <dbReference type="PROSITE" id="PS50878"/>
    </source>
</evidence>
<keyword evidence="2" id="KW-0548">Nucleotidyltransferase</keyword>
<name>A0AAE1A0I8_9GAST</name>
<dbReference type="GO" id="GO:0003964">
    <property type="term" value="F:RNA-directed DNA polymerase activity"/>
    <property type="evidence" value="ECO:0007669"/>
    <property type="project" value="UniProtKB-KW"/>
</dbReference>
<dbReference type="FunFam" id="3.30.420.10:FF:000032">
    <property type="entry name" value="Retrovirus-related Pol polyprotein from transposon 297-like Protein"/>
    <property type="match status" value="1"/>
</dbReference>
<sequence>MGGKTTVDVIVNGRVVKALLDTGATVSVISRATVDKLGLPIRPVRDFIHVECANGQALPYLGYVTMSINLLHNPPSTCLAFVVPDHDGPGAAPLLLGTNILPSLLKASGSLPESLQLVANCLKARDSQLTATGGSLAFIRIVGQEKLCLEANKTIVIPVQLDRAMSYHKTHALIEPCLDSVLPEGVDVSPSLCVYNNGDIDIHEIVLSNCSTNTVQIKNGAVVAQLTPVVVTDSICQMENMNDPVPSLDLSSTALSSHDQEQLNNLVKEYADIMARSELDLGHYNGVEHTIELEDPKPFKQRYRRIPPHMFEEVRDHLRQLEACGVTRPSKSQYSSPVVCCRKKDGKLRLCVDYRLLNSRTRKDNYCLPRVDEILDSLRGAKYFSRLDLKSGYHQISIREDHKPYTAFTVGPLGFWEHNRLAFGLCNSPGTFQRVMEDCFSDLNLRIMYVYIDDIIIFSETSEEHLKRLSLVFQRLRDCGLKLSLQKCAFAQSQVSFLGHLISADGVRPDPEKIAKVRDWPSPQNPKELRSFLGFAGYYRKFVEKYSEIAKPLNSLLPPTRKKMDKGPSKVTKWEWEDKHEQSFQCLKNLLCAAPLLAYADFTKPFELHIDASTVGLGAVLYQVIDGAKKVIAYASRSLSKSEERYPAHKLEFLCLKWSVCEKFNDYLWGAPKFLVRTDNNPLTYVLTTAKLDATGHRWLAALAAFDFEIEYTPGVSNQDADALSRLPSGRIDIASVQAMCSVDFAPFAATMAVFAEKTEEETSPFPHISLTELRQAQNVDEILGVWMTAMRKRECPILRRTPNPARHGIMKKNWQKFCFYRGLLHRKVEGEKPQLVLPTKYIPTVCKALHDDMGHQGYEKTLGLIRSRFFWPGMSKDVESWVHHCGRCLRFKGKPDRAPLVGIQTSEPLELVCTDFLKVDSAQNGTQYILVITDHFTRFAMAVPTRNMSAKTTAEALLTFVRNFGIPKRLHADQGANFESKVIRALCHLLGVEKSRTTPFHPMGNGSCERMNQTLISMLGTLPERRKKDWTSYIGMLVLAYNSTKCDSTGFSPYFLMFGREPRLPVDNMFPLCSEPRGDYITNVKEALEWAWAKASENGSKAKESQKNYYDKRVRGAALILGDKVLVRNCSFEGPHKLQDKWSDDIFVVKEQPDPRTPVFVVEPVNGGRKRTLHRNLLLPVESVREDCPEVSPANVATRKALPSVKTNRIPGSISAMPQQVLHEDEVKGTTSELEQEDDGESDLDESEFVQIFSEPEVQRPGSRPRALSRDIAAQSDESDDTVGGLIPLDTLLPVTPRPGSPPPIPVPRRSVRLKQPPAWHTSGEFSMSLNDKLYELKSLLAFDGVDKSIITTAIVSLLVATMSQRVQEWERKRLGNPRRQNRMNQLSYAVGGSYPPEDNARIGPKSPSFHMSHQ</sequence>
<dbReference type="SUPFAM" id="SSF53098">
    <property type="entry name" value="Ribonuclease H-like"/>
    <property type="match status" value="1"/>
</dbReference>
<feature type="region of interest" description="Disordered" evidence="10">
    <location>
        <begin position="1254"/>
        <end position="1287"/>
    </location>
</feature>
<dbReference type="InterPro" id="IPR021109">
    <property type="entry name" value="Peptidase_aspartic_dom_sf"/>
</dbReference>
<evidence type="ECO:0000259" key="13">
    <source>
        <dbReference type="PROSITE" id="PS50994"/>
    </source>
</evidence>
<dbReference type="InterPro" id="IPR041588">
    <property type="entry name" value="Integrase_H2C2"/>
</dbReference>
<dbReference type="InterPro" id="IPR001995">
    <property type="entry name" value="Peptidase_A2_cat"/>
</dbReference>
<dbReference type="Gene3D" id="3.10.20.370">
    <property type="match status" value="1"/>
</dbReference>
<feature type="domain" description="Peptidase A2" evidence="11">
    <location>
        <begin position="16"/>
        <end position="31"/>
    </location>
</feature>
<dbReference type="InterPro" id="IPR001969">
    <property type="entry name" value="Aspartic_peptidase_AS"/>
</dbReference>
<dbReference type="GO" id="GO:0006508">
    <property type="term" value="P:proteolysis"/>
    <property type="evidence" value="ECO:0007669"/>
    <property type="project" value="InterPro"/>
</dbReference>
<feature type="compositionally biased region" description="Acidic residues" evidence="10">
    <location>
        <begin position="1235"/>
        <end position="1246"/>
    </location>
</feature>
<keyword evidence="6" id="KW-0460">Magnesium</keyword>
<dbReference type="InterPro" id="IPR000477">
    <property type="entry name" value="RT_dom"/>
</dbReference>
<dbReference type="InterPro" id="IPR001584">
    <property type="entry name" value="Integrase_cat-core"/>
</dbReference>
<dbReference type="InterPro" id="IPR036397">
    <property type="entry name" value="RNaseH_sf"/>
</dbReference>
<evidence type="ECO:0000256" key="7">
    <source>
        <dbReference type="ARBA" id="ARBA00022884"/>
    </source>
</evidence>
<reference evidence="14" key="1">
    <citation type="journal article" date="2023" name="G3 (Bethesda)">
        <title>A reference genome for the long-term kleptoplast-retaining sea slug Elysia crispata morphotype clarki.</title>
        <authorList>
            <person name="Eastman K.E."/>
            <person name="Pendleton A.L."/>
            <person name="Shaikh M.A."/>
            <person name="Suttiyut T."/>
            <person name="Ogas R."/>
            <person name="Tomko P."/>
            <person name="Gavelis G."/>
            <person name="Widhalm J.R."/>
            <person name="Wisecaver J.H."/>
        </authorList>
    </citation>
    <scope>NUCLEOTIDE SEQUENCE</scope>
    <source>
        <strain evidence="14">ECLA1</strain>
    </source>
</reference>
<feature type="domain" description="Reverse transcriptase" evidence="12">
    <location>
        <begin position="322"/>
        <end position="502"/>
    </location>
</feature>
<dbReference type="PROSITE" id="PS00141">
    <property type="entry name" value="ASP_PROTEASE"/>
    <property type="match status" value="1"/>
</dbReference>
<dbReference type="FunFam" id="3.30.70.270:FF:000020">
    <property type="entry name" value="Transposon Tf2-6 polyprotein-like Protein"/>
    <property type="match status" value="1"/>
</dbReference>
<dbReference type="Gene3D" id="3.30.420.10">
    <property type="entry name" value="Ribonuclease H-like superfamily/Ribonuclease H"/>
    <property type="match status" value="1"/>
</dbReference>
<dbReference type="Proteomes" id="UP001283361">
    <property type="component" value="Unassembled WGS sequence"/>
</dbReference>
<feature type="region of interest" description="Disordered" evidence="10">
    <location>
        <begin position="1227"/>
        <end position="1246"/>
    </location>
</feature>
<feature type="domain" description="Integrase catalytic" evidence="13">
    <location>
        <begin position="905"/>
        <end position="1062"/>
    </location>
</feature>
<dbReference type="InterPro" id="IPR050951">
    <property type="entry name" value="Retrovirus_Pol_polyprotein"/>
</dbReference>
<dbReference type="Gene3D" id="3.30.70.270">
    <property type="match status" value="2"/>
</dbReference>
<dbReference type="PROSITE" id="PS50175">
    <property type="entry name" value="ASP_PROT_RETROV"/>
    <property type="match status" value="1"/>
</dbReference>
<protein>
    <recommendedName>
        <fullName evidence="16">Reverse transcriptase</fullName>
    </recommendedName>
</protein>
<dbReference type="Pfam" id="PF17919">
    <property type="entry name" value="RT_RNaseH_2"/>
    <property type="match status" value="1"/>
</dbReference>
<keyword evidence="9" id="KW-0695">RNA-directed DNA polymerase</keyword>
<keyword evidence="3" id="KW-0540">Nuclease</keyword>
<evidence type="ECO:0000313" key="14">
    <source>
        <dbReference type="EMBL" id="KAK3777987.1"/>
    </source>
</evidence>
<evidence type="ECO:0000259" key="11">
    <source>
        <dbReference type="PROSITE" id="PS50175"/>
    </source>
</evidence>
<dbReference type="PROSITE" id="PS50994">
    <property type="entry name" value="INTEGRASE"/>
    <property type="match status" value="1"/>
</dbReference>
<evidence type="ECO:0000256" key="6">
    <source>
        <dbReference type="ARBA" id="ARBA00022842"/>
    </source>
</evidence>
<accession>A0AAE1A0I8</accession>
<dbReference type="PROSITE" id="PS50878">
    <property type="entry name" value="RT_POL"/>
    <property type="match status" value="1"/>
</dbReference>